<sequence length="96" mass="10515">MKNRNGTLIPLPRRPTKLDQRIREGTAQSHHGEVAAQRCWQNGAKMALAKRRSSNAGRTAQQRRWWNDATSAAMKPPPPRCSGGAAVVKSEQTVGA</sequence>
<proteinExistence type="predicted"/>
<gene>
    <name evidence="2" type="ORF">DEO72_LG4g1192</name>
</gene>
<name>A0A4D6LNW0_VIGUN</name>
<reference evidence="2 3" key="1">
    <citation type="submission" date="2019-04" db="EMBL/GenBank/DDBJ databases">
        <title>An improved genome assembly and genetic linkage map for asparagus bean, Vigna unguiculata ssp. sesquipedialis.</title>
        <authorList>
            <person name="Xia Q."/>
            <person name="Zhang R."/>
            <person name="Dong Y."/>
        </authorList>
    </citation>
    <scope>NUCLEOTIDE SEQUENCE [LARGE SCALE GENOMIC DNA]</scope>
    <source>
        <tissue evidence="2">Leaf</tissue>
    </source>
</reference>
<protein>
    <submittedName>
        <fullName evidence="2">Uncharacterized protein</fullName>
    </submittedName>
</protein>
<organism evidence="2 3">
    <name type="scientific">Vigna unguiculata</name>
    <name type="common">Cowpea</name>
    <dbReference type="NCBI Taxonomy" id="3917"/>
    <lineage>
        <taxon>Eukaryota</taxon>
        <taxon>Viridiplantae</taxon>
        <taxon>Streptophyta</taxon>
        <taxon>Embryophyta</taxon>
        <taxon>Tracheophyta</taxon>
        <taxon>Spermatophyta</taxon>
        <taxon>Magnoliopsida</taxon>
        <taxon>eudicotyledons</taxon>
        <taxon>Gunneridae</taxon>
        <taxon>Pentapetalae</taxon>
        <taxon>rosids</taxon>
        <taxon>fabids</taxon>
        <taxon>Fabales</taxon>
        <taxon>Fabaceae</taxon>
        <taxon>Papilionoideae</taxon>
        <taxon>50 kb inversion clade</taxon>
        <taxon>NPAAA clade</taxon>
        <taxon>indigoferoid/millettioid clade</taxon>
        <taxon>Phaseoleae</taxon>
        <taxon>Vigna</taxon>
    </lineage>
</organism>
<dbReference type="Proteomes" id="UP000501690">
    <property type="component" value="Linkage Group LG4"/>
</dbReference>
<evidence type="ECO:0000313" key="3">
    <source>
        <dbReference type="Proteomes" id="UP000501690"/>
    </source>
</evidence>
<feature type="region of interest" description="Disordered" evidence="1">
    <location>
        <begin position="70"/>
        <end position="96"/>
    </location>
</feature>
<accession>A0A4D6LNW0</accession>
<evidence type="ECO:0000256" key="1">
    <source>
        <dbReference type="SAM" id="MobiDB-lite"/>
    </source>
</evidence>
<evidence type="ECO:0000313" key="2">
    <source>
        <dbReference type="EMBL" id="QCD90237.1"/>
    </source>
</evidence>
<dbReference type="EMBL" id="CP039348">
    <property type="protein sequence ID" value="QCD90237.1"/>
    <property type="molecule type" value="Genomic_DNA"/>
</dbReference>
<dbReference type="AlphaFoldDB" id="A0A4D6LNW0"/>
<keyword evidence="3" id="KW-1185">Reference proteome</keyword>